<dbReference type="PANTHER" id="PTHR11008">
    <property type="entry name" value="PROTEIN TAKEOUT-LIKE PROTEIN"/>
    <property type="match status" value="1"/>
</dbReference>
<dbReference type="Pfam" id="PF06585">
    <property type="entry name" value="JHBP"/>
    <property type="match status" value="1"/>
</dbReference>
<protein>
    <submittedName>
        <fullName evidence="2">Uncharacterized protein</fullName>
    </submittedName>
</protein>
<evidence type="ECO:0000313" key="2">
    <source>
        <dbReference type="EnsemblMetazoa" id="XP_014246097.1"/>
    </source>
</evidence>
<dbReference type="PANTHER" id="PTHR11008:SF18">
    <property type="entry name" value="BCDNA.GH05536-RELATED"/>
    <property type="match status" value="1"/>
</dbReference>
<dbReference type="GO" id="GO:0005615">
    <property type="term" value="C:extracellular space"/>
    <property type="evidence" value="ECO:0007669"/>
    <property type="project" value="TreeGrafter"/>
</dbReference>
<dbReference type="Proteomes" id="UP000494040">
    <property type="component" value="Unassembled WGS sequence"/>
</dbReference>
<dbReference type="OrthoDB" id="8185902at2759"/>
<feature type="chain" id="PRO_5035277831" evidence="1">
    <location>
        <begin position="17"/>
        <end position="249"/>
    </location>
</feature>
<proteinExistence type="predicted"/>
<dbReference type="EnsemblMetazoa" id="XM_014390611.2">
    <property type="protein sequence ID" value="XP_014246097.1"/>
    <property type="gene ID" value="LOC106664677"/>
</dbReference>
<dbReference type="SMART" id="SM00700">
    <property type="entry name" value="JHBP"/>
    <property type="match status" value="1"/>
</dbReference>
<dbReference type="OMA" id="LVNQYWR"/>
<organism evidence="2 3">
    <name type="scientific">Cimex lectularius</name>
    <name type="common">Bed bug</name>
    <name type="synonym">Acanthia lectularia</name>
    <dbReference type="NCBI Taxonomy" id="79782"/>
    <lineage>
        <taxon>Eukaryota</taxon>
        <taxon>Metazoa</taxon>
        <taxon>Ecdysozoa</taxon>
        <taxon>Arthropoda</taxon>
        <taxon>Hexapoda</taxon>
        <taxon>Insecta</taxon>
        <taxon>Pterygota</taxon>
        <taxon>Neoptera</taxon>
        <taxon>Paraneoptera</taxon>
        <taxon>Hemiptera</taxon>
        <taxon>Heteroptera</taxon>
        <taxon>Panheteroptera</taxon>
        <taxon>Cimicomorpha</taxon>
        <taxon>Cimicidae</taxon>
        <taxon>Cimex</taxon>
    </lineage>
</organism>
<dbReference type="InterPro" id="IPR010562">
    <property type="entry name" value="Haemolymph_juvenile_hormone-bd"/>
</dbReference>
<sequence>MLRAIVFLVGLAFVSALSSEFISNYTVACKRSSPDFNKCMKNALQNIINDLSKEDTPEEDKLDPWVMPEIPLSFGTAAERMGITIGGETLTGLAHTQIKGFRSNLKNKNKLRVEIDIFNRRLNLEGNYTAVIMGPDSPSMSEGDFNVTITGIRGTLVLKGHVVERDGQEYLSIDRAALKPQVTDLHIDVTNANDPFPELTGIVTSLVNQYWRLVYAEAVQFIEEGLDGIIRSYVQEAFNDVPFDKIVPA</sequence>
<keyword evidence="3" id="KW-1185">Reference proteome</keyword>
<feature type="signal peptide" evidence="1">
    <location>
        <begin position="1"/>
        <end position="16"/>
    </location>
</feature>
<dbReference type="InterPro" id="IPR038606">
    <property type="entry name" value="To_sf"/>
</dbReference>
<evidence type="ECO:0000313" key="3">
    <source>
        <dbReference type="Proteomes" id="UP000494040"/>
    </source>
</evidence>
<dbReference type="Gene3D" id="3.15.10.30">
    <property type="entry name" value="Haemolymph juvenile hormone binding protein"/>
    <property type="match status" value="1"/>
</dbReference>
<dbReference type="RefSeq" id="XP_014246097.1">
    <property type="nucleotide sequence ID" value="XM_014390611.2"/>
</dbReference>
<reference evidence="2" key="1">
    <citation type="submission" date="2022-01" db="UniProtKB">
        <authorList>
            <consortium name="EnsemblMetazoa"/>
        </authorList>
    </citation>
    <scope>IDENTIFICATION</scope>
</reference>
<accession>A0A8I6RJ85</accession>
<name>A0A8I6RJ85_CIMLE</name>
<dbReference type="GeneID" id="106664677"/>
<dbReference type="KEGG" id="clec:106664677"/>
<evidence type="ECO:0000256" key="1">
    <source>
        <dbReference type="SAM" id="SignalP"/>
    </source>
</evidence>
<keyword evidence="1" id="KW-0732">Signal</keyword>
<dbReference type="AlphaFoldDB" id="A0A8I6RJ85"/>